<dbReference type="GO" id="GO:0051213">
    <property type="term" value="F:dioxygenase activity"/>
    <property type="evidence" value="ECO:0007669"/>
    <property type="project" value="UniProtKB-KW"/>
</dbReference>
<evidence type="ECO:0000313" key="4">
    <source>
        <dbReference type="Proteomes" id="UP001056035"/>
    </source>
</evidence>
<dbReference type="SUPFAM" id="SSF54427">
    <property type="entry name" value="NTF2-like"/>
    <property type="match status" value="1"/>
</dbReference>
<name>A0ABY5DSG4_9ACTN</name>
<keyword evidence="3" id="KW-0223">Dioxygenase</keyword>
<dbReference type="InterPro" id="IPR032710">
    <property type="entry name" value="NTF2-like_dom_sf"/>
</dbReference>
<evidence type="ECO:0000256" key="1">
    <source>
        <dbReference type="ARBA" id="ARBA00009570"/>
    </source>
</evidence>
<dbReference type="Proteomes" id="UP001056035">
    <property type="component" value="Chromosome"/>
</dbReference>
<keyword evidence="4" id="KW-1185">Reference proteome</keyword>
<dbReference type="PANTHER" id="PTHR41534">
    <property type="entry name" value="BLR3401 PROTEIN"/>
    <property type="match status" value="1"/>
</dbReference>
<gene>
    <name evidence="3" type="ORF">NBH00_20300</name>
</gene>
<organism evidence="3 4">
    <name type="scientific">Paraconexibacter antarcticus</name>
    <dbReference type="NCBI Taxonomy" id="2949664"/>
    <lineage>
        <taxon>Bacteria</taxon>
        <taxon>Bacillati</taxon>
        <taxon>Actinomycetota</taxon>
        <taxon>Thermoleophilia</taxon>
        <taxon>Solirubrobacterales</taxon>
        <taxon>Paraconexibacteraceae</taxon>
        <taxon>Paraconexibacter</taxon>
    </lineage>
</organism>
<evidence type="ECO:0000256" key="2">
    <source>
        <dbReference type="ARBA" id="ARBA00023002"/>
    </source>
</evidence>
<evidence type="ECO:0000313" key="3">
    <source>
        <dbReference type="EMBL" id="UTI63672.1"/>
    </source>
</evidence>
<dbReference type="Pfam" id="PF00866">
    <property type="entry name" value="Ring_hydroxyl_B"/>
    <property type="match status" value="1"/>
</dbReference>
<dbReference type="InterPro" id="IPR000391">
    <property type="entry name" value="Rng_hydr_dOase-bsu"/>
</dbReference>
<sequence length="177" mass="19931">MHGSATNGAVGSGLDVATLREVEQFIYREARYQDELEYDAWEALWTDDAIYWVPANGGDSDPTREVSILFDNRARIATRIKQLHTGKRHSQTPPSQLRRIVSNVELLDGEADGIGPEGDIRAGANFLVYESRERGVTLWAGRSDYTLRRTPDGLRMAYKKVTLVDSDRPLYTLAFLI</sequence>
<reference evidence="3 4" key="1">
    <citation type="submission" date="2022-06" db="EMBL/GenBank/DDBJ databases">
        <title>Paraconexibacter antarcticus.</title>
        <authorList>
            <person name="Kim C.S."/>
        </authorList>
    </citation>
    <scope>NUCLEOTIDE SEQUENCE [LARGE SCALE GENOMIC DNA]</scope>
    <source>
        <strain evidence="3 4">02-257</strain>
    </source>
</reference>
<comment type="similarity">
    <text evidence="1">Belongs to the bacterial ring-hydroxylating dioxygenase beta subunit family.</text>
</comment>
<protein>
    <submittedName>
        <fullName evidence="3">Aromatic-ring-hydroxylating dioxygenase subunit beta</fullName>
    </submittedName>
</protein>
<accession>A0ABY5DSG4</accession>
<proteinExistence type="inferred from homology"/>
<dbReference type="EMBL" id="CP098502">
    <property type="protein sequence ID" value="UTI63672.1"/>
    <property type="molecule type" value="Genomic_DNA"/>
</dbReference>
<keyword evidence="2" id="KW-0560">Oxidoreductase</keyword>
<dbReference type="PANTHER" id="PTHR41534:SF1">
    <property type="entry name" value="BLR3401 PROTEIN"/>
    <property type="match status" value="1"/>
</dbReference>
<dbReference type="RefSeq" id="WP_254570396.1">
    <property type="nucleotide sequence ID" value="NZ_CP098502.1"/>
</dbReference>
<dbReference type="CDD" id="cd00667">
    <property type="entry name" value="ring_hydroxylating_dioxygenases_beta"/>
    <property type="match status" value="1"/>
</dbReference>
<dbReference type="Gene3D" id="3.10.450.50">
    <property type="match status" value="1"/>
</dbReference>